<protein>
    <submittedName>
        <fullName evidence="3">Caspase family protein</fullName>
    </submittedName>
</protein>
<dbReference type="RefSeq" id="WP_144075978.1">
    <property type="nucleotide sequence ID" value="NZ_CP076129.1"/>
</dbReference>
<dbReference type="SUPFAM" id="SSF50998">
    <property type="entry name" value="Quinoprotein alcohol dehydrogenase-like"/>
    <property type="match status" value="1"/>
</dbReference>
<name>A0ABX8H102_9BACT</name>
<dbReference type="InterPro" id="IPR015943">
    <property type="entry name" value="WD40/YVTN_repeat-like_dom_sf"/>
</dbReference>
<dbReference type="Proteomes" id="UP000682802">
    <property type="component" value="Chromosome 2"/>
</dbReference>
<keyword evidence="1" id="KW-0853">WD repeat</keyword>
<feature type="domain" description="Peptidase C14 caspase" evidence="2">
    <location>
        <begin position="1436"/>
        <end position="1684"/>
    </location>
</feature>
<feature type="repeat" description="WD" evidence="1">
    <location>
        <begin position="665"/>
        <end position="701"/>
    </location>
</feature>
<sequence>MRLLLFYLLLTFYYLTSFAQQTSFYPYKNYYFTVGDANEDYAIGLMQGYDDQDGMFAVILINADGTYQYMTLGEYSEVTDIKIHPSLPIVAVSSLHKNENKVGELTFYDVKNNALIGKIQGNYEQLQFLDNDSSITALQKSYGFTNRIDRINWKTQKNTGTFYFKDIKKYFISSIPNQLVYLKNGFLSTLDTLNVLDVAKSSTQTIPLQLVSFTTGGKTKYLKDGKIPIWKNNNWSSKTIKNIIPISNPTSLIPRLENSYYIEDINNKFQRYFLSDFSLGNASDYILTQAGSKQLLLFEDKIYYAIGQNNVKEIQSPFYLNLSKNSNVSILSTKIVEKGTWIFTGSGIQFAEFPQRNFIPKKAPPHIDFPKGFKEINKDITWVNKAGTVQKYDFVDTEVKNELPLIKSYQLANNGNKQGSFSKDGLHFTINKKDNIIYAYFNYAGANSIDYLSGINAFNLSSDSIVNTFDDFNAIIDNLIFNRFHYDEKSESIYLCYHSSFGSPSNNYKIDVVKKGSFEKVEEWPEKFTSILSHNRVLNQYEKLNIKGFSPISANKKLGDLNLDWFDGVPYLYIEHKNILLFPFNNKNGNSELFVYDTSLALDNPTFLRSYAIGDKITQIDFHNNQVIIGLKKGEIQFIDLEKLINKSRIKEKQFGENMLSVYINKSHEGKIKGLNFINNGQQLLIRDNNSSFSIWDLKNGLQTFFETSSDKGWFYQKEDTLVHRGKHKVNEKWLLSKEVKIYDSSDYNSIEYLQYDENNTLFLDRNQLVIVSENDSNAISINKLKSNYIYKEYEYSNAVKKTSELLAAKKYKNKIAFLFSNGWVGVYSLKIDQCFYKVDLSTLEKINQLPKESTISMNYGALTIDKNNDALYVSNQNNEVVQLQFSTGDFINKITPFKNSDSPISAIEVNKNLLAIGNTNSKVKIFSTAPLADLFTLYTPTNDIFKKKEVSPFNQSAFYVSYLSRNELMYVDFSNEFFTQHKMKTGQYKLVETAGDYTYETTKAYYLSSQICLNNKIIGIDYSENQYVMEYDLINKSYKKLFKIEVQEDEKMYALFKSPDDTMYGIYITKKDGSYYEQEVVKVLLYSTKNHEKISEINTSTFGVSNLFNHIHFINNHELVFIKDGNTFFTYNLTTKTGKLLNNTEVKNISSNYFLSDGTVLHTAYKSTTSTKNKLLYSIDFNKELEVIDLTTSKSIKHWPLPIDTYRSFLMNDDKVLVTASEKKEILFWDVDQNVGELLATMYLSPSMDYIIYTPDLYYTSTKSIDDLISIKSNNNVYKFEQFDLMLNRPDIVFDRLKFANPKLVEYYTELRKKRIDLLATSVVDAIQNIPTIKVKNAPNLVVNEKETTLSITAASDSSTLASLQIWVNNVPFYGSSALSISDKVFNINQKIPLSMGENKIEVSCTDTLGRESIRWARTVNNQYKRKPKTIIVSIGVSQHQQKDMNLKYADKDAKDFAQLFIDTTDSTTIETILLQNEMVSSENVKATKTRLMETSVDDQVYIFYAGHGTVANKQLFLSTYEIDFNAPEQKGLSYNVLENLLDSIPARNKALFIDACQSGELLDVKNDMGTGIASTESPANSRGLKVKVSAKKSDATLSNIKAVFNELRRGTGAFIFSSASGMEYAYEGEQWKNGVFTYALLKGLSEEDADQNNDGIIKVSELQDYLFKEVSELTNGRQNPTNRLENIGNDFNFYNRKIQE</sequence>
<evidence type="ECO:0000256" key="1">
    <source>
        <dbReference type="PROSITE-ProRule" id="PRU00221"/>
    </source>
</evidence>
<evidence type="ECO:0000313" key="3">
    <source>
        <dbReference type="EMBL" id="QWG09299.1"/>
    </source>
</evidence>
<evidence type="ECO:0000313" key="4">
    <source>
        <dbReference type="Proteomes" id="UP000682802"/>
    </source>
</evidence>
<dbReference type="InterPro" id="IPR001680">
    <property type="entry name" value="WD40_rpt"/>
</dbReference>
<evidence type="ECO:0000259" key="2">
    <source>
        <dbReference type="Pfam" id="PF00656"/>
    </source>
</evidence>
<dbReference type="PROSITE" id="PS50082">
    <property type="entry name" value="WD_REPEATS_2"/>
    <property type="match status" value="1"/>
</dbReference>
<dbReference type="Gene3D" id="2.130.10.10">
    <property type="entry name" value="YVTN repeat-like/Quinoprotein amine dehydrogenase"/>
    <property type="match status" value="2"/>
</dbReference>
<organism evidence="3 4">
    <name type="scientific">Flammeovirga kamogawensis</name>
    <dbReference type="NCBI Taxonomy" id="373891"/>
    <lineage>
        <taxon>Bacteria</taxon>
        <taxon>Pseudomonadati</taxon>
        <taxon>Bacteroidota</taxon>
        <taxon>Cytophagia</taxon>
        <taxon>Cytophagales</taxon>
        <taxon>Flammeovirgaceae</taxon>
        <taxon>Flammeovirga</taxon>
    </lineage>
</organism>
<dbReference type="InterPro" id="IPR011600">
    <property type="entry name" value="Pept_C14_caspase"/>
</dbReference>
<dbReference type="Gene3D" id="3.40.50.1460">
    <property type="match status" value="1"/>
</dbReference>
<reference evidence="3 4" key="1">
    <citation type="submission" date="2021-05" db="EMBL/GenBank/DDBJ databases">
        <title>Comparative genomic studies on the polysaccharide-degrading batcterial strains of the Flammeovirga genus.</title>
        <authorList>
            <person name="Zewei F."/>
            <person name="Zheng Z."/>
            <person name="Yu L."/>
            <person name="Ruyue G."/>
            <person name="Yanhong M."/>
            <person name="Yuanyuan C."/>
            <person name="Jingyan G."/>
            <person name="Wenjun H."/>
        </authorList>
    </citation>
    <scope>NUCLEOTIDE SEQUENCE [LARGE SCALE GENOMIC DNA]</scope>
    <source>
        <strain evidence="3 4">YS10</strain>
    </source>
</reference>
<dbReference type="EMBL" id="CP076129">
    <property type="protein sequence ID" value="QWG09299.1"/>
    <property type="molecule type" value="Genomic_DNA"/>
</dbReference>
<dbReference type="Pfam" id="PF00656">
    <property type="entry name" value="Peptidase_C14"/>
    <property type="match status" value="1"/>
</dbReference>
<accession>A0ABX8H102</accession>
<gene>
    <name evidence="3" type="ORF">KM029_22090</name>
</gene>
<dbReference type="SMART" id="SM00320">
    <property type="entry name" value="WD40"/>
    <property type="match status" value="4"/>
</dbReference>
<keyword evidence="4" id="KW-1185">Reference proteome</keyword>
<proteinExistence type="predicted"/>
<dbReference type="InterPro" id="IPR011047">
    <property type="entry name" value="Quinoprotein_ADH-like_sf"/>
</dbReference>